<keyword evidence="1" id="KW-1133">Transmembrane helix</keyword>
<reference evidence="2 3" key="1">
    <citation type="journal article" date="2015" name="Genome Announc.">
        <title>Complete Genome Sequencing of a Multidrug-Resistant and Human-Invasive Salmonella enterica Serovar Typhimurium Strain of the Emerging Sequence Type 213 Genotype.</title>
        <authorList>
            <person name="Calva E."/>
            <person name="Silva C."/>
            <person name="Zaidi M.B."/>
            <person name="Sanchez-Flores A."/>
            <person name="Estrada K."/>
            <person name="Silva G.G."/>
            <person name="Soto-Jimenez L.M."/>
            <person name="Wiesner M."/>
            <person name="Fernandez-Mora M."/>
            <person name="Edwards R.A."/>
            <person name="Vinuesa P."/>
        </authorList>
    </citation>
    <scope>NUCLEOTIDE SEQUENCE [LARGE SCALE GENOMIC DNA]</scope>
    <source>
        <strain evidence="2 3">YU39</strain>
        <plasmid evidence="2 3">pYU39_89</plasmid>
    </source>
</reference>
<dbReference type="Proteomes" id="UP000034636">
    <property type="component" value="Plasmid pYU39_89"/>
</dbReference>
<protein>
    <submittedName>
        <fullName evidence="2">Uncharacterized protein</fullName>
    </submittedName>
</protein>
<evidence type="ECO:0000313" key="2">
    <source>
        <dbReference type="EMBL" id="AKH10402.1"/>
    </source>
</evidence>
<sequence>MDVIFELLMLIDLFMNASLTTQILASIFLLLFYLVLRELTKLLM</sequence>
<accession>A0A0F7JEJ7</accession>
<keyword evidence="1" id="KW-0812">Transmembrane</keyword>
<evidence type="ECO:0000256" key="1">
    <source>
        <dbReference type="SAM" id="Phobius"/>
    </source>
</evidence>
<name>A0A0F7JEJ7_SALTM</name>
<gene>
    <name evidence="2" type="ORF">SE14_05070</name>
</gene>
<organism evidence="2 3">
    <name type="scientific">Salmonella typhimurium</name>
    <dbReference type="NCBI Taxonomy" id="90371"/>
    <lineage>
        <taxon>Bacteria</taxon>
        <taxon>Pseudomonadati</taxon>
        <taxon>Pseudomonadota</taxon>
        <taxon>Gammaproteobacteria</taxon>
        <taxon>Enterobacterales</taxon>
        <taxon>Enterobacteriaceae</taxon>
        <taxon>Salmonella</taxon>
    </lineage>
</organism>
<keyword evidence="1" id="KW-0472">Membrane</keyword>
<dbReference type="AlphaFoldDB" id="A0A0F7JEJ7"/>
<dbReference type="PATRIC" id="fig|59201.158.peg.4994"/>
<keyword evidence="2" id="KW-0614">Plasmid</keyword>
<proteinExistence type="predicted"/>
<geneLocation type="plasmid" evidence="2 3">
    <name>pYU39_89</name>
</geneLocation>
<feature type="transmembrane region" description="Helical" evidence="1">
    <location>
        <begin position="13"/>
        <end position="36"/>
    </location>
</feature>
<evidence type="ECO:0000313" key="3">
    <source>
        <dbReference type="Proteomes" id="UP000034636"/>
    </source>
</evidence>
<dbReference type="EMBL" id="CP011430">
    <property type="protein sequence ID" value="AKH10402.1"/>
    <property type="molecule type" value="Genomic_DNA"/>
</dbReference>